<proteinExistence type="predicted"/>
<dbReference type="Proteomes" id="UP000232003">
    <property type="component" value="Plasmid pNFSY05"/>
</dbReference>
<geneLocation type="plasmid" evidence="2">
    <name>pnfsy05</name>
</geneLocation>
<gene>
    <name evidence="1" type="ORF">COO91_09639</name>
</gene>
<dbReference type="KEGG" id="nfl:COO91_09639"/>
<dbReference type="AlphaFoldDB" id="A0A2K8T6X9"/>
<keyword evidence="2" id="KW-1185">Reference proteome</keyword>
<dbReference type="EMBL" id="CP024790">
    <property type="protein sequence ID" value="AUB43458.1"/>
    <property type="molecule type" value="Genomic_DNA"/>
</dbReference>
<reference evidence="1 2" key="1">
    <citation type="submission" date="2017-11" db="EMBL/GenBank/DDBJ databases">
        <title>Complete genome of a free-living desiccation-tolerant cyanobacterium and its photosynthetic adaptation to extreme terrestrial habitat.</title>
        <authorList>
            <person name="Shang J."/>
        </authorList>
    </citation>
    <scope>NUCLEOTIDE SEQUENCE [LARGE SCALE GENOMIC DNA]</scope>
    <source>
        <strain evidence="1 2">CCNUN1</strain>
        <plasmid evidence="2">pnfsy05</plasmid>
    </source>
</reference>
<accession>A0A2K8T6X9</accession>
<evidence type="ECO:0000313" key="1">
    <source>
        <dbReference type="EMBL" id="AUB43458.1"/>
    </source>
</evidence>
<organism evidence="1 2">
    <name type="scientific">Nostoc flagelliforme CCNUN1</name>
    <dbReference type="NCBI Taxonomy" id="2038116"/>
    <lineage>
        <taxon>Bacteria</taxon>
        <taxon>Bacillati</taxon>
        <taxon>Cyanobacteriota</taxon>
        <taxon>Cyanophyceae</taxon>
        <taxon>Nostocales</taxon>
        <taxon>Nostocaceae</taxon>
        <taxon>Nostoc</taxon>
    </lineage>
</organism>
<sequence length="55" mass="6212">MKVEAVVVGTRCRRAVQNPDYLHTTPSTYINKASNVQPQNQRLAARYPPYLLKPG</sequence>
<keyword evidence="1" id="KW-0614">Plasmid</keyword>
<evidence type="ECO:0000313" key="2">
    <source>
        <dbReference type="Proteomes" id="UP000232003"/>
    </source>
</evidence>
<name>A0A2K8T6X9_9NOSO</name>
<protein>
    <submittedName>
        <fullName evidence="1">Uncharacterized protein</fullName>
    </submittedName>
</protein>